<dbReference type="InterPro" id="IPR013221">
    <property type="entry name" value="Mur_ligase_cen"/>
</dbReference>
<evidence type="ECO:0000259" key="12">
    <source>
        <dbReference type="Pfam" id="PF01225"/>
    </source>
</evidence>
<gene>
    <name evidence="10" type="primary">murF</name>
    <name evidence="15" type="ORF">FE697_007690</name>
</gene>
<keyword evidence="9 10" id="KW-0961">Cell wall biogenesis/degradation</keyword>
<keyword evidence="3 10" id="KW-0132">Cell division</keyword>
<keyword evidence="6 10" id="KW-0133">Cell shape</keyword>
<reference evidence="15 16" key="1">
    <citation type="submission" date="2019-09" db="EMBL/GenBank/DDBJ databases">
        <title>Mumia zhuanghuii sp. nov. isolated from the intestinal contents of plateau pika (Ochotona curzoniae) in the Qinghai-Tibet plateau of China.</title>
        <authorList>
            <person name="Tian Z."/>
        </authorList>
    </citation>
    <scope>NUCLEOTIDE SEQUENCE [LARGE SCALE GENOMIC DNA]</scope>
    <source>
        <strain evidence="16">350</strain>
    </source>
</reference>
<evidence type="ECO:0000256" key="10">
    <source>
        <dbReference type="HAMAP-Rule" id="MF_02019"/>
    </source>
</evidence>
<dbReference type="SUPFAM" id="SSF53244">
    <property type="entry name" value="MurD-like peptide ligases, peptide-binding domain"/>
    <property type="match status" value="1"/>
</dbReference>
<dbReference type="InterPro" id="IPR035911">
    <property type="entry name" value="MurE/MurF_N"/>
</dbReference>
<evidence type="ECO:0000259" key="14">
    <source>
        <dbReference type="Pfam" id="PF08245"/>
    </source>
</evidence>
<dbReference type="SUPFAM" id="SSF63418">
    <property type="entry name" value="MurE/MurF N-terminal domain"/>
    <property type="match status" value="1"/>
</dbReference>
<comment type="similarity">
    <text evidence="10">Belongs to the MurCDEF family. MurF subfamily.</text>
</comment>
<evidence type="ECO:0000256" key="8">
    <source>
        <dbReference type="ARBA" id="ARBA00023306"/>
    </source>
</evidence>
<evidence type="ECO:0000256" key="9">
    <source>
        <dbReference type="ARBA" id="ARBA00023316"/>
    </source>
</evidence>
<evidence type="ECO:0000256" key="11">
    <source>
        <dbReference type="RuleBase" id="RU004136"/>
    </source>
</evidence>
<dbReference type="UniPathway" id="UPA00219"/>
<feature type="domain" description="Mur ligase central" evidence="14">
    <location>
        <begin position="105"/>
        <end position="292"/>
    </location>
</feature>
<dbReference type="GO" id="GO:0005524">
    <property type="term" value="F:ATP binding"/>
    <property type="evidence" value="ECO:0007669"/>
    <property type="project" value="UniProtKB-UniRule"/>
</dbReference>
<dbReference type="PANTHER" id="PTHR43024">
    <property type="entry name" value="UDP-N-ACETYLMURAMOYL-TRIPEPTIDE--D-ALANYL-D-ALANINE LIGASE"/>
    <property type="match status" value="1"/>
</dbReference>
<keyword evidence="8 10" id="KW-0131">Cell cycle</keyword>
<evidence type="ECO:0000313" key="16">
    <source>
        <dbReference type="Proteomes" id="UP000307768"/>
    </source>
</evidence>
<dbReference type="Gene3D" id="3.40.1190.10">
    <property type="entry name" value="Mur-like, catalytic domain"/>
    <property type="match status" value="1"/>
</dbReference>
<dbReference type="InterPro" id="IPR036565">
    <property type="entry name" value="Mur-like_cat_sf"/>
</dbReference>
<comment type="caution">
    <text evidence="15">The sequence shown here is derived from an EMBL/GenBank/DDBJ whole genome shotgun (WGS) entry which is preliminary data.</text>
</comment>
<dbReference type="GO" id="GO:0071555">
    <property type="term" value="P:cell wall organization"/>
    <property type="evidence" value="ECO:0007669"/>
    <property type="project" value="UniProtKB-KW"/>
</dbReference>
<dbReference type="InterPro" id="IPR004101">
    <property type="entry name" value="Mur_ligase_C"/>
</dbReference>
<evidence type="ECO:0000256" key="7">
    <source>
        <dbReference type="ARBA" id="ARBA00022984"/>
    </source>
</evidence>
<dbReference type="GO" id="GO:0008360">
    <property type="term" value="P:regulation of cell shape"/>
    <property type="evidence" value="ECO:0007669"/>
    <property type="project" value="UniProtKB-KW"/>
</dbReference>
<accession>A0A5Q6RZD4</accession>
<keyword evidence="2 10" id="KW-0436">Ligase</keyword>
<feature type="binding site" evidence="10">
    <location>
        <begin position="107"/>
        <end position="113"/>
    </location>
    <ligand>
        <name>ATP</name>
        <dbReference type="ChEBI" id="CHEBI:30616"/>
    </ligand>
</feature>
<dbReference type="InterPro" id="IPR005863">
    <property type="entry name" value="UDP-N-AcMur_synth"/>
</dbReference>
<dbReference type="SUPFAM" id="SSF53623">
    <property type="entry name" value="MurD-like peptide ligases, catalytic domain"/>
    <property type="match status" value="1"/>
</dbReference>
<comment type="subcellular location">
    <subcellularLocation>
        <location evidence="10 11">Cytoplasm</location>
    </subcellularLocation>
</comment>
<dbReference type="NCBIfam" id="TIGR01143">
    <property type="entry name" value="murF"/>
    <property type="match status" value="1"/>
</dbReference>
<evidence type="ECO:0000256" key="4">
    <source>
        <dbReference type="ARBA" id="ARBA00022741"/>
    </source>
</evidence>
<dbReference type="InterPro" id="IPR000713">
    <property type="entry name" value="Mur_ligase_N"/>
</dbReference>
<keyword evidence="7 10" id="KW-0573">Peptidoglycan synthesis</keyword>
<dbReference type="Pfam" id="PF01225">
    <property type="entry name" value="Mur_ligase"/>
    <property type="match status" value="1"/>
</dbReference>
<proteinExistence type="inferred from homology"/>
<dbReference type="AlphaFoldDB" id="A0A5Q6RZD4"/>
<keyword evidence="1 10" id="KW-0963">Cytoplasm</keyword>
<comment type="catalytic activity">
    <reaction evidence="10 11">
        <text>D-alanyl-D-alanine + UDP-N-acetyl-alpha-D-muramoyl-L-alanyl-gamma-D-glutamyl-meso-2,6-diaminopimelate + ATP = UDP-N-acetyl-alpha-D-muramoyl-L-alanyl-gamma-D-glutamyl-meso-2,6-diaminopimeloyl-D-alanyl-D-alanine + ADP + phosphate + H(+)</text>
        <dbReference type="Rhea" id="RHEA:28374"/>
        <dbReference type="ChEBI" id="CHEBI:15378"/>
        <dbReference type="ChEBI" id="CHEBI:30616"/>
        <dbReference type="ChEBI" id="CHEBI:43474"/>
        <dbReference type="ChEBI" id="CHEBI:57822"/>
        <dbReference type="ChEBI" id="CHEBI:61386"/>
        <dbReference type="ChEBI" id="CHEBI:83905"/>
        <dbReference type="ChEBI" id="CHEBI:456216"/>
        <dbReference type="EC" id="6.3.2.10"/>
    </reaction>
</comment>
<evidence type="ECO:0000256" key="2">
    <source>
        <dbReference type="ARBA" id="ARBA00022598"/>
    </source>
</evidence>
<dbReference type="Pfam" id="PF08245">
    <property type="entry name" value="Mur_ligase_M"/>
    <property type="match status" value="1"/>
</dbReference>
<name>A0A5Q6RZD4_9ACTN</name>
<dbReference type="InterPro" id="IPR036615">
    <property type="entry name" value="Mur_ligase_C_dom_sf"/>
</dbReference>
<dbReference type="GO" id="GO:0009252">
    <property type="term" value="P:peptidoglycan biosynthetic process"/>
    <property type="evidence" value="ECO:0007669"/>
    <property type="project" value="UniProtKB-UniRule"/>
</dbReference>
<keyword evidence="5 10" id="KW-0067">ATP-binding</keyword>
<dbReference type="EC" id="6.3.2.10" evidence="10 11"/>
<dbReference type="GO" id="GO:0008766">
    <property type="term" value="F:UDP-N-acetylmuramoylalanyl-D-glutamyl-2,6-diaminopimelate-D-alanyl-D-alanine ligase activity"/>
    <property type="evidence" value="ECO:0007669"/>
    <property type="project" value="RHEA"/>
</dbReference>
<keyword evidence="4 10" id="KW-0547">Nucleotide-binding</keyword>
<dbReference type="GO" id="GO:0051301">
    <property type="term" value="P:cell division"/>
    <property type="evidence" value="ECO:0007669"/>
    <property type="project" value="UniProtKB-KW"/>
</dbReference>
<organism evidence="15 16">
    <name type="scientific">Mumia zhuanghuii</name>
    <dbReference type="NCBI Taxonomy" id="2585211"/>
    <lineage>
        <taxon>Bacteria</taxon>
        <taxon>Bacillati</taxon>
        <taxon>Actinomycetota</taxon>
        <taxon>Actinomycetes</taxon>
        <taxon>Propionibacteriales</taxon>
        <taxon>Nocardioidaceae</taxon>
        <taxon>Mumia</taxon>
    </lineage>
</organism>
<sequence>MIATSLSRIAEVVGGTPYAAGDVVVTAPATLDSRSVSTGGLFVAVRGEHVDGHDYVDAAIRAGAAGVLAERRVDAPCVVVDDVATALARLASDVRSRLTCTVVGITGSQGKTSVKDLVAQVLLRAGETVATAGNYNNELGVPLTVLRADEDTRHLVVEMGARALGNIAELCAIARPHIGAVLNVGTAHLGEFGSVETIERTKGELVEALGPEGVAILNADDPRTAAMRSRTTARVVTYGAADGADVGVRNLMVGRDGEPTFTLVSGQEQVAVHVPLLGAHQASNAAAAAAVALAVGIDLPTIADALGSVVTRSAWRMERHVRADGLVVVNDAYNANPESMAAALRAVTAMRGDGRVIAVVGEMLELGGAARRAHSDVGTLAADLGVTQVVAVGPGSRPVHDAATAAGAASIHVDDVEGAVAWLRDNARQGDIVLVKASRASGLERVAAALLSESGARRDDEGNDGR</sequence>
<evidence type="ECO:0000259" key="13">
    <source>
        <dbReference type="Pfam" id="PF02875"/>
    </source>
</evidence>
<dbReference type="PANTHER" id="PTHR43024:SF1">
    <property type="entry name" value="UDP-N-ACETYLMURAMOYL-TRIPEPTIDE--D-ALANYL-D-ALANINE LIGASE"/>
    <property type="match status" value="1"/>
</dbReference>
<dbReference type="Gene3D" id="3.40.1390.10">
    <property type="entry name" value="MurE/MurF, N-terminal domain"/>
    <property type="match status" value="1"/>
</dbReference>
<feature type="domain" description="Mur ligase N-terminal catalytic" evidence="12">
    <location>
        <begin position="30"/>
        <end position="80"/>
    </location>
</feature>
<comment type="function">
    <text evidence="10 11">Involved in cell wall formation. Catalyzes the final step in the synthesis of UDP-N-acetylmuramoyl-pentapeptide, the precursor of murein.</text>
</comment>
<dbReference type="HAMAP" id="MF_02019">
    <property type="entry name" value="MurF"/>
    <property type="match status" value="1"/>
</dbReference>
<evidence type="ECO:0000256" key="3">
    <source>
        <dbReference type="ARBA" id="ARBA00022618"/>
    </source>
</evidence>
<dbReference type="OrthoDB" id="9800958at2"/>
<evidence type="ECO:0000256" key="5">
    <source>
        <dbReference type="ARBA" id="ARBA00022840"/>
    </source>
</evidence>
<evidence type="ECO:0000256" key="6">
    <source>
        <dbReference type="ARBA" id="ARBA00022960"/>
    </source>
</evidence>
<protein>
    <recommendedName>
        <fullName evidence="10 11">UDP-N-acetylmuramoyl-tripeptide--D-alanyl-D-alanine ligase</fullName>
        <ecNumber evidence="10 11">6.3.2.10</ecNumber>
    </recommendedName>
    <alternativeName>
        <fullName evidence="10">D-alanyl-D-alanine-adding enzyme</fullName>
    </alternativeName>
</protein>
<feature type="domain" description="Mur ligase C-terminal" evidence="13">
    <location>
        <begin position="316"/>
        <end position="439"/>
    </location>
</feature>
<dbReference type="Proteomes" id="UP000307768">
    <property type="component" value="Unassembled WGS sequence"/>
</dbReference>
<evidence type="ECO:0000313" key="15">
    <source>
        <dbReference type="EMBL" id="KAA1423476.1"/>
    </source>
</evidence>
<dbReference type="InterPro" id="IPR051046">
    <property type="entry name" value="MurCDEF_CellWall_CoF430Synth"/>
</dbReference>
<evidence type="ECO:0000256" key="1">
    <source>
        <dbReference type="ARBA" id="ARBA00022490"/>
    </source>
</evidence>
<dbReference type="GO" id="GO:0047480">
    <property type="term" value="F:UDP-N-acetylmuramoyl-tripeptide-D-alanyl-D-alanine ligase activity"/>
    <property type="evidence" value="ECO:0007669"/>
    <property type="project" value="UniProtKB-UniRule"/>
</dbReference>
<dbReference type="RefSeq" id="WP_149768995.1">
    <property type="nucleotide sequence ID" value="NZ_VDFQ02000002.1"/>
</dbReference>
<comment type="pathway">
    <text evidence="10 11">Cell wall biogenesis; peptidoglycan biosynthesis.</text>
</comment>
<dbReference type="GO" id="GO:0005737">
    <property type="term" value="C:cytoplasm"/>
    <property type="evidence" value="ECO:0007669"/>
    <property type="project" value="UniProtKB-SubCell"/>
</dbReference>
<dbReference type="EMBL" id="VDFQ02000002">
    <property type="protein sequence ID" value="KAA1423476.1"/>
    <property type="molecule type" value="Genomic_DNA"/>
</dbReference>
<dbReference type="Gene3D" id="3.90.190.20">
    <property type="entry name" value="Mur ligase, C-terminal domain"/>
    <property type="match status" value="1"/>
</dbReference>
<dbReference type="Pfam" id="PF02875">
    <property type="entry name" value="Mur_ligase_C"/>
    <property type="match status" value="1"/>
</dbReference>